<name>A0AAP4B7Z4_9FIRM</name>
<comment type="caution">
    <text evidence="7">The sequence shown here is derived from an EMBL/GenBank/DDBJ whole genome shotgun (WGS) entry which is preliminary data.</text>
</comment>
<keyword evidence="4 5" id="KW-0472">Membrane</keyword>
<dbReference type="RefSeq" id="WP_283229933.1">
    <property type="nucleotide sequence ID" value="NZ_JASGBQ010000002.1"/>
</dbReference>
<feature type="transmembrane region" description="Helical" evidence="5">
    <location>
        <begin position="226"/>
        <end position="249"/>
    </location>
</feature>
<evidence type="ECO:0000256" key="3">
    <source>
        <dbReference type="ARBA" id="ARBA00022989"/>
    </source>
</evidence>
<feature type="domain" description="Sodium/calcium exchanger membrane region" evidence="6">
    <location>
        <begin position="5"/>
        <end position="144"/>
    </location>
</feature>
<dbReference type="Pfam" id="PF01699">
    <property type="entry name" value="Na_Ca_ex"/>
    <property type="match status" value="2"/>
</dbReference>
<protein>
    <submittedName>
        <fullName evidence="7">Calcium/sodium antiporter</fullName>
    </submittedName>
</protein>
<feature type="transmembrane region" description="Helical" evidence="5">
    <location>
        <begin position="103"/>
        <end position="122"/>
    </location>
</feature>
<feature type="transmembrane region" description="Helical" evidence="5">
    <location>
        <begin position="192"/>
        <end position="210"/>
    </location>
</feature>
<dbReference type="Proteomes" id="UP001300383">
    <property type="component" value="Unassembled WGS sequence"/>
</dbReference>
<proteinExistence type="predicted"/>
<reference evidence="7 8" key="1">
    <citation type="submission" date="2023-05" db="EMBL/GenBank/DDBJ databases">
        <title>[ruminococcus] sp. nov., isolated from a pig farm feces dump.</title>
        <authorList>
            <person name="Chang Y.-H."/>
        </authorList>
    </citation>
    <scope>NUCLEOTIDE SEQUENCE [LARGE SCALE GENOMIC DNA]</scope>
    <source>
        <strain evidence="7 8">YH-rum2234</strain>
    </source>
</reference>
<dbReference type="GO" id="GO:0008273">
    <property type="term" value="F:calcium, potassium:sodium antiporter activity"/>
    <property type="evidence" value="ECO:0007669"/>
    <property type="project" value="TreeGrafter"/>
</dbReference>
<feature type="transmembrane region" description="Helical" evidence="5">
    <location>
        <begin position="293"/>
        <end position="316"/>
    </location>
</feature>
<keyword evidence="8" id="KW-1185">Reference proteome</keyword>
<dbReference type="EMBL" id="JASGBQ010000002">
    <property type="protein sequence ID" value="MDI9241424.1"/>
    <property type="molecule type" value="Genomic_DNA"/>
</dbReference>
<dbReference type="InterPro" id="IPR004481">
    <property type="entry name" value="K/Na/Ca-exchanger"/>
</dbReference>
<evidence type="ECO:0000256" key="4">
    <source>
        <dbReference type="ARBA" id="ARBA00023136"/>
    </source>
</evidence>
<evidence type="ECO:0000256" key="1">
    <source>
        <dbReference type="ARBA" id="ARBA00004141"/>
    </source>
</evidence>
<keyword evidence="2 5" id="KW-0812">Transmembrane</keyword>
<keyword evidence="3 5" id="KW-1133">Transmembrane helix</keyword>
<dbReference type="NCBIfam" id="TIGR00367">
    <property type="entry name" value="calcium/sodium antiporter"/>
    <property type="match status" value="1"/>
</dbReference>
<dbReference type="GO" id="GO:0005262">
    <property type="term" value="F:calcium channel activity"/>
    <property type="evidence" value="ECO:0007669"/>
    <property type="project" value="TreeGrafter"/>
</dbReference>
<evidence type="ECO:0000256" key="5">
    <source>
        <dbReference type="SAM" id="Phobius"/>
    </source>
</evidence>
<feature type="transmembrane region" description="Helical" evidence="5">
    <location>
        <begin position="128"/>
        <end position="146"/>
    </location>
</feature>
<dbReference type="PANTHER" id="PTHR10846">
    <property type="entry name" value="SODIUM/POTASSIUM/CALCIUM EXCHANGER"/>
    <property type="match status" value="1"/>
</dbReference>
<evidence type="ECO:0000313" key="7">
    <source>
        <dbReference type="EMBL" id="MDI9241424.1"/>
    </source>
</evidence>
<dbReference type="AlphaFoldDB" id="A0AAP4B7Z4"/>
<feature type="transmembrane region" description="Helical" evidence="5">
    <location>
        <begin position="68"/>
        <end position="91"/>
    </location>
</feature>
<evidence type="ECO:0000313" key="8">
    <source>
        <dbReference type="Proteomes" id="UP001300383"/>
    </source>
</evidence>
<feature type="domain" description="Sodium/calcium exchanger membrane region" evidence="6">
    <location>
        <begin position="192"/>
        <end position="340"/>
    </location>
</feature>
<dbReference type="PANTHER" id="PTHR10846:SF8">
    <property type="entry name" value="INNER MEMBRANE PROTEIN YRBG"/>
    <property type="match status" value="1"/>
</dbReference>
<dbReference type="InterPro" id="IPR004837">
    <property type="entry name" value="NaCa_Exmemb"/>
</dbReference>
<organism evidence="7 8">
    <name type="scientific">Fusibacillus kribbianus</name>
    <dbReference type="NCBI Taxonomy" id="3044208"/>
    <lineage>
        <taxon>Bacteria</taxon>
        <taxon>Bacillati</taxon>
        <taxon>Bacillota</taxon>
        <taxon>Clostridia</taxon>
        <taxon>Lachnospirales</taxon>
        <taxon>Lachnospiraceae</taxon>
        <taxon>Fusibacillus</taxon>
    </lineage>
</organism>
<dbReference type="Gene3D" id="1.20.1420.30">
    <property type="entry name" value="NCX, central ion-binding region"/>
    <property type="match status" value="2"/>
</dbReference>
<evidence type="ECO:0000259" key="6">
    <source>
        <dbReference type="Pfam" id="PF01699"/>
    </source>
</evidence>
<gene>
    <name evidence="7" type="ORF">QJ036_02890</name>
</gene>
<dbReference type="GO" id="GO:0006874">
    <property type="term" value="P:intracellular calcium ion homeostasis"/>
    <property type="evidence" value="ECO:0007669"/>
    <property type="project" value="TreeGrafter"/>
</dbReference>
<dbReference type="InterPro" id="IPR044880">
    <property type="entry name" value="NCX_ion-bd_dom_sf"/>
</dbReference>
<evidence type="ECO:0000256" key="2">
    <source>
        <dbReference type="ARBA" id="ARBA00022692"/>
    </source>
</evidence>
<feature type="transmembrane region" description="Helical" evidence="5">
    <location>
        <begin position="323"/>
        <end position="341"/>
    </location>
</feature>
<dbReference type="GO" id="GO:0005886">
    <property type="term" value="C:plasma membrane"/>
    <property type="evidence" value="ECO:0007669"/>
    <property type="project" value="TreeGrafter"/>
</dbReference>
<accession>A0AAP4B7Z4</accession>
<sequence>MLVPVLLFILGLILLIKGGDWFVDGATGIAHRFHVPELLIGATVVSIGTTLPEVMVSATSAVSGHGEIAYGNAIGSIICNTALIAALTIAIRPSRVDRNTLKTPVIFFFAAAIFYVATAYIAGHFSRISGIVLLAVFVIYVTVTVLQVRKMPQAANTAASGSSEEAVLQAAELSPSEAGEASEEEGSMLKDIILLVVGAVLIAVGANLLVDNGTLIAQALGVPESVIALTFVALGTSLPELVTAITSLVKGHGALSLGNVIGANLFNLVLVSGLSVTLAPFDIPQNAMLAGHNASLVLDIPVMMFVMLFLTVPALVREKLSRTQGIVLLAVYAAFCTIQFVI</sequence>
<comment type="subcellular location">
    <subcellularLocation>
        <location evidence="1">Membrane</location>
        <topology evidence="1">Multi-pass membrane protein</topology>
    </subcellularLocation>
</comment>
<feature type="transmembrane region" description="Helical" evidence="5">
    <location>
        <begin position="261"/>
        <end position="281"/>
    </location>
</feature>